<dbReference type="InterPro" id="IPR003439">
    <property type="entry name" value="ABC_transporter-like_ATP-bd"/>
</dbReference>
<dbReference type="Gene3D" id="3.40.50.300">
    <property type="entry name" value="P-loop containing nucleotide triphosphate hydrolases"/>
    <property type="match status" value="1"/>
</dbReference>
<dbReference type="EMBL" id="JBFNXQ010000067">
    <property type="protein sequence ID" value="MEX5720335.1"/>
    <property type="molecule type" value="Genomic_DNA"/>
</dbReference>
<dbReference type="Proteomes" id="UP001560045">
    <property type="component" value="Unassembled WGS sequence"/>
</dbReference>
<feature type="compositionally biased region" description="Low complexity" evidence="5">
    <location>
        <begin position="363"/>
        <end position="374"/>
    </location>
</feature>
<dbReference type="InterPro" id="IPR050319">
    <property type="entry name" value="ABC_transp_ATP-bind"/>
</dbReference>
<comment type="similarity">
    <text evidence="1">Belongs to the ABC transporter superfamily.</text>
</comment>
<evidence type="ECO:0000259" key="6">
    <source>
        <dbReference type="PROSITE" id="PS50893"/>
    </source>
</evidence>
<keyword evidence="3" id="KW-0547">Nucleotide-binding</keyword>
<gene>
    <name evidence="7" type="ORF">ABQ292_18385</name>
</gene>
<reference evidence="7 8" key="1">
    <citation type="submission" date="2024-06" db="EMBL/GenBank/DDBJ databases">
        <title>Draft genome sequence of Geodermatophilus badlandi, a novel member of the Geodermatophilaceae isolated from badland sedimentary rocks in the Red desert, Wyoming, USA.</title>
        <authorList>
            <person name="Ben Tekaya S."/>
            <person name="Nouioui I."/>
            <person name="Flores G.M."/>
            <person name="Shaal M.N."/>
            <person name="Bredoire F."/>
            <person name="Basile F."/>
            <person name="Van Diepen L."/>
            <person name="Ward N.L."/>
        </authorList>
    </citation>
    <scope>NUCLEOTIDE SEQUENCE [LARGE SCALE GENOMIC DNA]</scope>
    <source>
        <strain evidence="7 8">WL48A</strain>
    </source>
</reference>
<evidence type="ECO:0000313" key="7">
    <source>
        <dbReference type="EMBL" id="MEX5720335.1"/>
    </source>
</evidence>
<accession>A0ABV3XKN6</accession>
<dbReference type="PANTHER" id="PTHR43776">
    <property type="entry name" value="TRANSPORT ATP-BINDING PROTEIN"/>
    <property type="match status" value="1"/>
</dbReference>
<dbReference type="GO" id="GO:0005524">
    <property type="term" value="F:ATP binding"/>
    <property type="evidence" value="ECO:0007669"/>
    <property type="project" value="UniProtKB-KW"/>
</dbReference>
<keyword evidence="8" id="KW-1185">Reference proteome</keyword>
<dbReference type="CDD" id="cd03257">
    <property type="entry name" value="ABC_NikE_OppD_transporters"/>
    <property type="match status" value="1"/>
</dbReference>
<dbReference type="SMART" id="SM00382">
    <property type="entry name" value="AAA"/>
    <property type="match status" value="1"/>
</dbReference>
<dbReference type="InterPro" id="IPR013563">
    <property type="entry name" value="Oligopep_ABC_C"/>
</dbReference>
<sequence length="374" mass="39846">MSAVSLGEGAAAAPAQREVLVTARGLEVHFPVRSGGPLRRATGVLRAVDGVDLDILRGETLGLVGESGCGKSTLGNALLRLVPPTGGTVTFDGIDVTALGRRQLRELRRRAGMVFQDPFASLDPRRTVAQTVSEPLEVHGLHPGRQARADRVRELLELVGLDPAVATRYPHEFSGGQRQRVGIARALAGEPDFLVCDEAIASLDVSIQAQVLNLLRRLQRRLGLTLLFVSHDLSAVRHISDRIAVMYLGRIVEVGPAEAVSAAPQMPYTRALLSAVPVPHPELERSRQRIVLRGDVPSPSRVPSGCRFRTRCPDVFAPCPDVDPALQPVGSAPGHVAACHLHGVVGTPVRRAEPEAPVDAGDPAAPRTAAPPER</sequence>
<evidence type="ECO:0000313" key="8">
    <source>
        <dbReference type="Proteomes" id="UP001560045"/>
    </source>
</evidence>
<feature type="domain" description="ABC transporter" evidence="6">
    <location>
        <begin position="32"/>
        <end position="273"/>
    </location>
</feature>
<proteinExistence type="inferred from homology"/>
<dbReference type="NCBIfam" id="TIGR01727">
    <property type="entry name" value="oligo_HPY"/>
    <property type="match status" value="1"/>
</dbReference>
<dbReference type="SUPFAM" id="SSF52540">
    <property type="entry name" value="P-loop containing nucleoside triphosphate hydrolases"/>
    <property type="match status" value="1"/>
</dbReference>
<keyword evidence="4 7" id="KW-0067">ATP-binding</keyword>
<dbReference type="InterPro" id="IPR003593">
    <property type="entry name" value="AAA+_ATPase"/>
</dbReference>
<dbReference type="PANTHER" id="PTHR43776:SF7">
    <property type="entry name" value="D,D-DIPEPTIDE TRANSPORT ATP-BINDING PROTEIN DDPF-RELATED"/>
    <property type="match status" value="1"/>
</dbReference>
<evidence type="ECO:0000256" key="5">
    <source>
        <dbReference type="SAM" id="MobiDB-lite"/>
    </source>
</evidence>
<evidence type="ECO:0000256" key="3">
    <source>
        <dbReference type="ARBA" id="ARBA00022741"/>
    </source>
</evidence>
<dbReference type="PROSITE" id="PS50893">
    <property type="entry name" value="ABC_TRANSPORTER_2"/>
    <property type="match status" value="1"/>
</dbReference>
<protein>
    <submittedName>
        <fullName evidence="7">ABC transporter ATP-binding protein</fullName>
    </submittedName>
</protein>
<dbReference type="PROSITE" id="PS00211">
    <property type="entry name" value="ABC_TRANSPORTER_1"/>
    <property type="match status" value="1"/>
</dbReference>
<feature type="region of interest" description="Disordered" evidence="5">
    <location>
        <begin position="350"/>
        <end position="374"/>
    </location>
</feature>
<keyword evidence="2" id="KW-0813">Transport</keyword>
<evidence type="ECO:0000256" key="1">
    <source>
        <dbReference type="ARBA" id="ARBA00005417"/>
    </source>
</evidence>
<name>A0ABV3XKN6_9ACTN</name>
<comment type="caution">
    <text evidence="7">The sequence shown here is derived from an EMBL/GenBank/DDBJ whole genome shotgun (WGS) entry which is preliminary data.</text>
</comment>
<dbReference type="InterPro" id="IPR027417">
    <property type="entry name" value="P-loop_NTPase"/>
</dbReference>
<dbReference type="Pfam" id="PF00005">
    <property type="entry name" value="ABC_tran"/>
    <property type="match status" value="1"/>
</dbReference>
<evidence type="ECO:0000256" key="2">
    <source>
        <dbReference type="ARBA" id="ARBA00022448"/>
    </source>
</evidence>
<organism evidence="7 8">
    <name type="scientific">Geodermatophilus maliterrae</name>
    <dbReference type="NCBI Taxonomy" id="3162531"/>
    <lineage>
        <taxon>Bacteria</taxon>
        <taxon>Bacillati</taxon>
        <taxon>Actinomycetota</taxon>
        <taxon>Actinomycetes</taxon>
        <taxon>Geodermatophilales</taxon>
        <taxon>Geodermatophilaceae</taxon>
        <taxon>Geodermatophilus</taxon>
    </lineage>
</organism>
<dbReference type="Pfam" id="PF08352">
    <property type="entry name" value="oligo_HPY"/>
    <property type="match status" value="1"/>
</dbReference>
<dbReference type="RefSeq" id="WP_369209058.1">
    <property type="nucleotide sequence ID" value="NZ_JBFNXQ010000067.1"/>
</dbReference>
<evidence type="ECO:0000256" key="4">
    <source>
        <dbReference type="ARBA" id="ARBA00022840"/>
    </source>
</evidence>
<dbReference type="InterPro" id="IPR017871">
    <property type="entry name" value="ABC_transporter-like_CS"/>
</dbReference>